<dbReference type="PANTHER" id="PTHR43649">
    <property type="entry name" value="ARABINOSE-BINDING PROTEIN-RELATED"/>
    <property type="match status" value="1"/>
</dbReference>
<dbReference type="Gene3D" id="3.40.190.10">
    <property type="entry name" value="Periplasmic binding protein-like II"/>
    <property type="match status" value="1"/>
</dbReference>
<dbReference type="STRING" id="411945.GA0061102_10494"/>
<evidence type="ECO:0000313" key="5">
    <source>
        <dbReference type="EMBL" id="SCB45469.1"/>
    </source>
</evidence>
<dbReference type="AlphaFoldDB" id="A0A1C3WZQ5"/>
<keyword evidence="6" id="KW-1185">Reference proteome</keyword>
<organism evidence="5 6">
    <name type="scientific">Rhizobium miluonense</name>
    <dbReference type="NCBI Taxonomy" id="411945"/>
    <lineage>
        <taxon>Bacteria</taxon>
        <taxon>Pseudomonadati</taxon>
        <taxon>Pseudomonadota</taxon>
        <taxon>Alphaproteobacteria</taxon>
        <taxon>Hyphomicrobiales</taxon>
        <taxon>Rhizobiaceae</taxon>
        <taxon>Rhizobium/Agrobacterium group</taxon>
        <taxon>Rhizobium</taxon>
    </lineage>
</organism>
<dbReference type="RefSeq" id="WP_092855158.1">
    <property type="nucleotide sequence ID" value="NZ_FMAH01000049.1"/>
</dbReference>
<keyword evidence="5" id="KW-0762">Sugar transport</keyword>
<feature type="chain" id="PRO_5008686045" evidence="4">
    <location>
        <begin position="24"/>
        <end position="422"/>
    </location>
</feature>
<keyword evidence="5" id="KW-0813">Transport</keyword>
<comment type="subcellular location">
    <subcellularLocation>
        <location evidence="1">Periplasm</location>
    </subcellularLocation>
</comment>
<accession>A0A1C3WZQ5</accession>
<dbReference type="OrthoDB" id="2509690at2"/>
<dbReference type="PANTHER" id="PTHR43649:SF12">
    <property type="entry name" value="DIACETYLCHITOBIOSE BINDING PROTEIN DASA"/>
    <property type="match status" value="1"/>
</dbReference>
<reference evidence="6" key="1">
    <citation type="submission" date="2016-08" db="EMBL/GenBank/DDBJ databases">
        <authorList>
            <person name="Varghese N."/>
            <person name="Submissions Spin"/>
        </authorList>
    </citation>
    <scope>NUCLEOTIDE SEQUENCE [LARGE SCALE GENOMIC DNA]</scope>
    <source>
        <strain evidence="6">HAMBI 2971</strain>
    </source>
</reference>
<evidence type="ECO:0000313" key="6">
    <source>
        <dbReference type="Proteomes" id="UP000199435"/>
    </source>
</evidence>
<comment type="similarity">
    <text evidence="2">Belongs to the bacterial solute-binding protein 1 family.</text>
</comment>
<gene>
    <name evidence="5" type="ORF">GA0061102_10494</name>
</gene>
<evidence type="ECO:0000256" key="1">
    <source>
        <dbReference type="ARBA" id="ARBA00004418"/>
    </source>
</evidence>
<evidence type="ECO:0000256" key="2">
    <source>
        <dbReference type="ARBA" id="ARBA00008520"/>
    </source>
</evidence>
<dbReference type="EMBL" id="FMAH01000049">
    <property type="protein sequence ID" value="SCB45469.1"/>
    <property type="molecule type" value="Genomic_DNA"/>
</dbReference>
<keyword evidence="3" id="KW-0574">Periplasm</keyword>
<dbReference type="Proteomes" id="UP000199435">
    <property type="component" value="Unassembled WGS sequence"/>
</dbReference>
<dbReference type="SUPFAM" id="SSF53850">
    <property type="entry name" value="Periplasmic binding protein-like II"/>
    <property type="match status" value="1"/>
</dbReference>
<evidence type="ECO:0000256" key="4">
    <source>
        <dbReference type="SAM" id="SignalP"/>
    </source>
</evidence>
<name>A0A1C3WZQ5_9HYPH</name>
<dbReference type="InterPro" id="IPR006059">
    <property type="entry name" value="SBP"/>
</dbReference>
<dbReference type="GO" id="GO:0042597">
    <property type="term" value="C:periplasmic space"/>
    <property type="evidence" value="ECO:0007669"/>
    <property type="project" value="UniProtKB-SubCell"/>
</dbReference>
<dbReference type="Pfam" id="PF01547">
    <property type="entry name" value="SBP_bac_1"/>
    <property type="match status" value="1"/>
</dbReference>
<protein>
    <submittedName>
        <fullName evidence="5">Multiple sugar transport system substrate-binding protein</fullName>
    </submittedName>
</protein>
<proteinExistence type="inferred from homology"/>
<sequence length="422" mass="45396">MKKPLIALLGGALLLAAVTGAQAEQVTLRLTHAFPSRDGVFLKAIAERFMQQNPDIKIELEGNATDCPALLQQLLRDGVTGNLPDIASGVCYTDMPMLADRGIINPLDKIIAGDASWKEVGIEPGALGTTTVKGHVVAIPQSVSASIAYYNMTAVRKIRPDLKNLDLSWTDVLSIAKDLKAASPEIMPVFFEYYADSYNWSFNSLLMSHGTDVFTEDGKIGFNSKAGRDALGLLQQFGQAGMVDMTAEQARQAFASGKIGIYFASNSRLKTLTANAGPLLDIQTGVFPQSSNTGTLASGGGGMAITAKDTKKIEAAWKFLKFASSAESQTRIVKATGFTPVNTIAVKEPAYLGDYYKANPNALAAIRELPRIKIQNLYPGDNAPRITTAIRDHLQAVITLKQTPEEAMLKMLSDVEKLLPKS</sequence>
<dbReference type="InterPro" id="IPR050490">
    <property type="entry name" value="Bact_solute-bd_prot1"/>
</dbReference>
<evidence type="ECO:0000256" key="3">
    <source>
        <dbReference type="ARBA" id="ARBA00022764"/>
    </source>
</evidence>
<keyword evidence="4" id="KW-0732">Signal</keyword>
<feature type="signal peptide" evidence="4">
    <location>
        <begin position="1"/>
        <end position="23"/>
    </location>
</feature>